<organism evidence="3 4">
    <name type="scientific">Sphingobacterium suaedae</name>
    <dbReference type="NCBI Taxonomy" id="1686402"/>
    <lineage>
        <taxon>Bacteria</taxon>
        <taxon>Pseudomonadati</taxon>
        <taxon>Bacteroidota</taxon>
        <taxon>Sphingobacteriia</taxon>
        <taxon>Sphingobacteriales</taxon>
        <taxon>Sphingobacteriaceae</taxon>
        <taxon>Sphingobacterium</taxon>
    </lineage>
</organism>
<dbReference type="Gene3D" id="2.60.120.10">
    <property type="entry name" value="Jelly Rolls"/>
    <property type="match status" value="1"/>
</dbReference>
<keyword evidence="3" id="KW-0413">Isomerase</keyword>
<keyword evidence="4" id="KW-1185">Reference proteome</keyword>
<evidence type="ECO:0000313" key="3">
    <source>
        <dbReference type="EMBL" id="MFD2546367.1"/>
    </source>
</evidence>
<dbReference type="EMBL" id="JBHULR010000001">
    <property type="protein sequence ID" value="MFD2546367.1"/>
    <property type="molecule type" value="Genomic_DNA"/>
</dbReference>
<dbReference type="PANTHER" id="PTHR42742:SF3">
    <property type="entry name" value="FRUCTOKINASE"/>
    <property type="match status" value="1"/>
</dbReference>
<sequence>MSVSNYDKFPATTLSGYIRLGWDNILPEFERLIRSHGPVLAVETYVGIHLSEIVEALRQLAPDLLLQTPDLFKTTSDVETMTQRFVTDDPIFGYRSSLTLSDYLDEKKVAEIEQLLRDTPDRTAVIIGPGASLVAPPFAPIIYADLARWEHQQRMKNNAVSALGIDIRDTGFSNQHKRAYFNDWPVCDAHKKTLFDRVSYWLDTHVPTQPKLIDKATFFEGIERTVNKPFRVVPYFAPAPWGGQWMKEMFHLDKDERNYGWCFDCVPEENSLLFDIDGERFELPSINLVFLRSRELLGEPVESRFGQEFPIRFDFLDTMGGGYLSFQVHPTTTFIKDHFGMSYTQDESYYMMEAKKNATVYLGLKNRVNRDAMASDLRRAACGELVFDTEKYANKWPAKKHDHFLIPAGTVHCSGPEGVVLEISATPNHFTFKMWDWGRVGLDGKPRPINVERGLQVIDWNRDTTYTKNQLFNVISTIDEGDGWKEERTGLHPNEFIETRRHTFSTKVTHRGNGSVHVLNLVEGEEVVVESDTQAFEPFVVHYAETFIVPAQIDQYSIRPWGKSIGKTCMTLKAYIRF</sequence>
<dbReference type="PANTHER" id="PTHR42742">
    <property type="entry name" value="TRANSCRIPTIONAL REPRESSOR MPRA"/>
    <property type="match status" value="1"/>
</dbReference>
<accession>A0ABW5KBQ4</accession>
<protein>
    <submittedName>
        <fullName evidence="3">Class I mannose-6-phosphate isomerase</fullName>
    </submittedName>
</protein>
<keyword evidence="1" id="KW-0479">Metal-binding</keyword>
<dbReference type="SUPFAM" id="SSF51182">
    <property type="entry name" value="RmlC-like cupins"/>
    <property type="match status" value="1"/>
</dbReference>
<dbReference type="GO" id="GO:0016853">
    <property type="term" value="F:isomerase activity"/>
    <property type="evidence" value="ECO:0007669"/>
    <property type="project" value="UniProtKB-KW"/>
</dbReference>
<evidence type="ECO:0000256" key="2">
    <source>
        <dbReference type="ARBA" id="ARBA00022833"/>
    </source>
</evidence>
<dbReference type="InterPro" id="IPR014710">
    <property type="entry name" value="RmlC-like_jellyroll"/>
</dbReference>
<dbReference type="Proteomes" id="UP001597545">
    <property type="component" value="Unassembled WGS sequence"/>
</dbReference>
<name>A0ABW5KBQ4_9SPHI</name>
<reference evidence="4" key="1">
    <citation type="journal article" date="2019" name="Int. J. Syst. Evol. Microbiol.">
        <title>The Global Catalogue of Microorganisms (GCM) 10K type strain sequencing project: providing services to taxonomists for standard genome sequencing and annotation.</title>
        <authorList>
            <consortium name="The Broad Institute Genomics Platform"/>
            <consortium name="The Broad Institute Genome Sequencing Center for Infectious Disease"/>
            <person name="Wu L."/>
            <person name="Ma J."/>
        </authorList>
    </citation>
    <scope>NUCLEOTIDE SEQUENCE [LARGE SCALE GENOMIC DNA]</scope>
    <source>
        <strain evidence="4">KCTC 42662</strain>
    </source>
</reference>
<comment type="caution">
    <text evidence="3">The sequence shown here is derived from an EMBL/GenBank/DDBJ whole genome shotgun (WGS) entry which is preliminary data.</text>
</comment>
<gene>
    <name evidence="3" type="ORF">ACFSR5_01775</name>
</gene>
<dbReference type="RefSeq" id="WP_380900084.1">
    <property type="nucleotide sequence ID" value="NZ_JBHUEG010000002.1"/>
</dbReference>
<dbReference type="InterPro" id="IPR011051">
    <property type="entry name" value="RmlC_Cupin_sf"/>
</dbReference>
<evidence type="ECO:0000256" key="1">
    <source>
        <dbReference type="ARBA" id="ARBA00022723"/>
    </source>
</evidence>
<dbReference type="InterPro" id="IPR051804">
    <property type="entry name" value="Carb_Metab_Reg_Kinase/Isom"/>
</dbReference>
<evidence type="ECO:0000313" key="4">
    <source>
        <dbReference type="Proteomes" id="UP001597545"/>
    </source>
</evidence>
<dbReference type="CDD" id="cd07010">
    <property type="entry name" value="cupin_PMI_type_I_N_bac"/>
    <property type="match status" value="1"/>
</dbReference>
<keyword evidence="2" id="KW-0862">Zinc</keyword>
<proteinExistence type="predicted"/>